<name>A0A5B7JUU5_PORTR</name>
<dbReference type="AlphaFoldDB" id="A0A5B7JUU5"/>
<evidence type="ECO:0000313" key="2">
    <source>
        <dbReference type="Proteomes" id="UP000324222"/>
    </source>
</evidence>
<comment type="caution">
    <text evidence="1">The sequence shown here is derived from an EMBL/GenBank/DDBJ whole genome shotgun (WGS) entry which is preliminary data.</text>
</comment>
<protein>
    <submittedName>
        <fullName evidence="1">Uncharacterized protein</fullName>
    </submittedName>
</protein>
<reference evidence="1 2" key="1">
    <citation type="submission" date="2019-05" db="EMBL/GenBank/DDBJ databases">
        <title>Another draft genome of Portunus trituberculatus and its Hox gene families provides insights of decapod evolution.</title>
        <authorList>
            <person name="Jeong J.-H."/>
            <person name="Song I."/>
            <person name="Kim S."/>
            <person name="Choi T."/>
            <person name="Kim D."/>
            <person name="Ryu S."/>
            <person name="Kim W."/>
        </authorList>
    </citation>
    <scope>NUCLEOTIDE SEQUENCE [LARGE SCALE GENOMIC DNA]</scope>
    <source>
        <tissue evidence="1">Muscle</tissue>
    </source>
</reference>
<keyword evidence="2" id="KW-1185">Reference proteome</keyword>
<evidence type="ECO:0000313" key="1">
    <source>
        <dbReference type="EMBL" id="MPC99832.1"/>
    </source>
</evidence>
<sequence length="115" mass="12536">MTCVPVVSYVHIIHFCNFPQLAHSPGLNNNDSNYNNNIFILAPCVSSAAITATPDQDVNKLTIREWSLPLGSLHFLQGSSTPFYGSSLADAFLCFHEGREVKDLPLESPPLMCAG</sequence>
<dbReference type="EMBL" id="VSRR010120117">
    <property type="protein sequence ID" value="MPC99832.1"/>
    <property type="molecule type" value="Genomic_DNA"/>
</dbReference>
<organism evidence="1 2">
    <name type="scientific">Portunus trituberculatus</name>
    <name type="common">Swimming crab</name>
    <name type="synonym">Neptunus trituberculatus</name>
    <dbReference type="NCBI Taxonomy" id="210409"/>
    <lineage>
        <taxon>Eukaryota</taxon>
        <taxon>Metazoa</taxon>
        <taxon>Ecdysozoa</taxon>
        <taxon>Arthropoda</taxon>
        <taxon>Crustacea</taxon>
        <taxon>Multicrustacea</taxon>
        <taxon>Malacostraca</taxon>
        <taxon>Eumalacostraca</taxon>
        <taxon>Eucarida</taxon>
        <taxon>Decapoda</taxon>
        <taxon>Pleocyemata</taxon>
        <taxon>Brachyura</taxon>
        <taxon>Eubrachyura</taxon>
        <taxon>Portunoidea</taxon>
        <taxon>Portunidae</taxon>
        <taxon>Portuninae</taxon>
        <taxon>Portunus</taxon>
    </lineage>
</organism>
<proteinExistence type="predicted"/>
<dbReference type="Proteomes" id="UP000324222">
    <property type="component" value="Unassembled WGS sequence"/>
</dbReference>
<accession>A0A5B7JUU5</accession>
<gene>
    <name evidence="1" type="ORF">E2C01_095273</name>
</gene>